<comment type="similarity">
    <text evidence="6">Belongs to the even-skipped homeobox family.</text>
</comment>
<reference evidence="11" key="1">
    <citation type="submission" date="2022-06" db="EMBL/GenBank/DDBJ databases">
        <authorList>
            <person name="Berger JAMES D."/>
            <person name="Berger JAMES D."/>
        </authorList>
    </citation>
    <scope>NUCLEOTIDE SEQUENCE [LARGE SCALE GENOMIC DNA]</scope>
</reference>
<dbReference type="CDD" id="cd00086">
    <property type="entry name" value="homeodomain"/>
    <property type="match status" value="1"/>
</dbReference>
<evidence type="ECO:0000256" key="3">
    <source>
        <dbReference type="ARBA" id="ARBA00023125"/>
    </source>
</evidence>
<feature type="compositionally biased region" description="Polar residues" evidence="9">
    <location>
        <begin position="402"/>
        <end position="420"/>
    </location>
</feature>
<accession>A0AA85KDY9</accession>
<keyword evidence="4 7" id="KW-0371">Homeobox</keyword>
<evidence type="ECO:0000256" key="8">
    <source>
        <dbReference type="RuleBase" id="RU000682"/>
    </source>
</evidence>
<dbReference type="InterPro" id="IPR009057">
    <property type="entry name" value="Homeodomain-like_sf"/>
</dbReference>
<dbReference type="Proteomes" id="UP000050795">
    <property type="component" value="Unassembled WGS sequence"/>
</dbReference>
<dbReference type="GO" id="GO:0000981">
    <property type="term" value="F:DNA-binding transcription factor activity, RNA polymerase II-specific"/>
    <property type="evidence" value="ECO:0007669"/>
    <property type="project" value="InterPro"/>
</dbReference>
<organism evidence="11 12">
    <name type="scientific">Trichobilharzia regenti</name>
    <name type="common">Nasal bird schistosome</name>
    <dbReference type="NCBI Taxonomy" id="157069"/>
    <lineage>
        <taxon>Eukaryota</taxon>
        <taxon>Metazoa</taxon>
        <taxon>Spiralia</taxon>
        <taxon>Lophotrochozoa</taxon>
        <taxon>Platyhelminthes</taxon>
        <taxon>Trematoda</taxon>
        <taxon>Digenea</taxon>
        <taxon>Strigeidida</taxon>
        <taxon>Schistosomatoidea</taxon>
        <taxon>Schistosomatidae</taxon>
        <taxon>Trichobilharzia</taxon>
    </lineage>
</organism>
<protein>
    <recommendedName>
        <fullName evidence="10">Homeobox domain-containing protein</fullName>
    </recommendedName>
</protein>
<dbReference type="InterPro" id="IPR052002">
    <property type="entry name" value="Even-skipped_HD"/>
</dbReference>
<evidence type="ECO:0000256" key="7">
    <source>
        <dbReference type="PROSITE-ProRule" id="PRU00108"/>
    </source>
</evidence>
<dbReference type="SUPFAM" id="SSF46689">
    <property type="entry name" value="Homeodomain-like"/>
    <property type="match status" value="1"/>
</dbReference>
<keyword evidence="5 7" id="KW-0539">Nucleus</keyword>
<dbReference type="WBParaSite" id="TREG1_71120.1">
    <property type="protein sequence ID" value="TREG1_71120.1"/>
    <property type="gene ID" value="TREG1_71120"/>
</dbReference>
<evidence type="ECO:0000256" key="4">
    <source>
        <dbReference type="ARBA" id="ARBA00023155"/>
    </source>
</evidence>
<feature type="compositionally biased region" description="Basic and acidic residues" evidence="9">
    <location>
        <begin position="143"/>
        <end position="156"/>
    </location>
</feature>
<keyword evidence="3 7" id="KW-0238">DNA-binding</keyword>
<dbReference type="GO" id="GO:0000978">
    <property type="term" value="F:RNA polymerase II cis-regulatory region sequence-specific DNA binding"/>
    <property type="evidence" value="ECO:0007669"/>
    <property type="project" value="TreeGrafter"/>
</dbReference>
<dbReference type="PROSITE" id="PS50071">
    <property type="entry name" value="HOMEOBOX_2"/>
    <property type="match status" value="1"/>
</dbReference>
<evidence type="ECO:0000256" key="6">
    <source>
        <dbReference type="ARBA" id="ARBA00038449"/>
    </source>
</evidence>
<dbReference type="PANTHER" id="PTHR46294">
    <property type="entry name" value="SEGMENTATION PROTEIN EVEN-SKIPPED"/>
    <property type="match status" value="1"/>
</dbReference>
<sequence>MSRFTTASSSLSSFRPNMLSENVYFSPLLSYSSTLAIFNELTTKLNKQSDFMQTNNALMNTILPEIDYSLPHTTTTTTNNNNNNNNTTYRESTALSFNDRNNKSDVDSVVIFPFEKNTYDDVYTCSLNSPKSSHDSKRHCRSQQKDDSRTYEEIFSHPHPPYYPHFHHTLQSQQSQYPSHSNSDKSEEMLRLCDTSTSKQFVTNTIQNHKTHYEDRITNNKKIRSTKEEIKSSSISFNGQMIGDTLKKSIHSCVSQRKRHRSIDLKTEEEIHDHSKRYRTSYSQKQIELLEKTYQMDRYVSRPQRTKLSNELDLPENTIKVWFQNRRMKEKRQALMLPTVAGKDPYLRETLLRVTQLYCATRYGSENDPSIIKEISNSSQSKNNKDCFANMRKKMAALSTPVRETTNSTISDNYIPQNSPFDTNVPKKSKLNPIQHENLFNNPIEDINLKSMNTLNNQISTKMNENNESDLSAPVSNTHQNFIHTTEPPSNDTEENNDDLSKWNTISNPLNLSTSSSISSDENRIFNDDAYPRMNQKFSANTFNLFSTFPLIHTTSSSSIDNLSDSLIS</sequence>
<name>A0AA85KDY9_TRIRE</name>
<dbReference type="InterPro" id="IPR017970">
    <property type="entry name" value="Homeobox_CS"/>
</dbReference>
<evidence type="ECO:0000256" key="2">
    <source>
        <dbReference type="ARBA" id="ARBA00022473"/>
    </source>
</evidence>
<dbReference type="PANTHER" id="PTHR46294:SF4">
    <property type="entry name" value="SEGMENTATION PROTEIN EVEN-SKIPPED"/>
    <property type="match status" value="1"/>
</dbReference>
<reference evidence="12" key="2">
    <citation type="submission" date="2023-11" db="UniProtKB">
        <authorList>
            <consortium name="WormBaseParasite"/>
        </authorList>
    </citation>
    <scope>IDENTIFICATION</scope>
</reference>
<comment type="subcellular location">
    <subcellularLocation>
        <location evidence="1 7 8">Nucleus</location>
    </subcellularLocation>
</comment>
<feature type="DNA-binding region" description="Homeobox" evidence="7">
    <location>
        <begin position="275"/>
        <end position="334"/>
    </location>
</feature>
<dbReference type="InterPro" id="IPR001356">
    <property type="entry name" value="HD"/>
</dbReference>
<feature type="domain" description="Homeobox" evidence="10">
    <location>
        <begin position="273"/>
        <end position="333"/>
    </location>
</feature>
<dbReference type="AlphaFoldDB" id="A0AA85KDY9"/>
<keyword evidence="2" id="KW-0217">Developmental protein</keyword>
<dbReference type="GO" id="GO:0005634">
    <property type="term" value="C:nucleus"/>
    <property type="evidence" value="ECO:0007669"/>
    <property type="project" value="UniProtKB-SubCell"/>
</dbReference>
<proteinExistence type="inferred from homology"/>
<feature type="region of interest" description="Disordered" evidence="9">
    <location>
        <begin position="128"/>
        <end position="189"/>
    </location>
</feature>
<dbReference type="SMART" id="SM00389">
    <property type="entry name" value="HOX"/>
    <property type="match status" value="1"/>
</dbReference>
<evidence type="ECO:0000256" key="9">
    <source>
        <dbReference type="SAM" id="MobiDB-lite"/>
    </source>
</evidence>
<dbReference type="Gene3D" id="1.10.10.60">
    <property type="entry name" value="Homeodomain-like"/>
    <property type="match status" value="1"/>
</dbReference>
<evidence type="ECO:0000256" key="5">
    <source>
        <dbReference type="ARBA" id="ARBA00023242"/>
    </source>
</evidence>
<evidence type="ECO:0000256" key="1">
    <source>
        <dbReference type="ARBA" id="ARBA00004123"/>
    </source>
</evidence>
<feature type="region of interest" description="Disordered" evidence="9">
    <location>
        <begin position="398"/>
        <end position="420"/>
    </location>
</feature>
<feature type="compositionally biased region" description="Polar residues" evidence="9">
    <location>
        <begin position="169"/>
        <end position="181"/>
    </location>
</feature>
<evidence type="ECO:0000313" key="11">
    <source>
        <dbReference type="Proteomes" id="UP000050795"/>
    </source>
</evidence>
<keyword evidence="11" id="KW-1185">Reference proteome</keyword>
<evidence type="ECO:0000313" key="12">
    <source>
        <dbReference type="WBParaSite" id="TREG1_71120.1"/>
    </source>
</evidence>
<dbReference type="PROSITE" id="PS00027">
    <property type="entry name" value="HOMEOBOX_1"/>
    <property type="match status" value="1"/>
</dbReference>
<evidence type="ECO:0000259" key="10">
    <source>
        <dbReference type="PROSITE" id="PS50071"/>
    </source>
</evidence>
<dbReference type="Pfam" id="PF00046">
    <property type="entry name" value="Homeodomain"/>
    <property type="match status" value="1"/>
</dbReference>